<proteinExistence type="inferred from homology"/>
<comment type="caution">
    <text evidence="13">The sequence shown here is derived from an EMBL/GenBank/DDBJ whole genome shotgun (WGS) entry which is preliminary data.</text>
</comment>
<keyword evidence="5 10" id="KW-0949">S-adenosyl-L-methionine</keyword>
<keyword evidence="6 10" id="KW-0819">tRNA processing</keyword>
<dbReference type="GeneID" id="27722726"/>
<dbReference type="GO" id="GO:0016765">
    <property type="term" value="F:transferase activity, transferring alkyl or aryl (other than methyl) groups"/>
    <property type="evidence" value="ECO:0007669"/>
    <property type="project" value="InterPro"/>
</dbReference>
<evidence type="ECO:0000256" key="9">
    <source>
        <dbReference type="ARBA" id="ARBA00047783"/>
    </source>
</evidence>
<dbReference type="GO" id="GO:0002939">
    <property type="term" value="P:tRNA N1-guanine methylation"/>
    <property type="evidence" value="ECO:0007669"/>
    <property type="project" value="TreeGrafter"/>
</dbReference>
<evidence type="ECO:0000256" key="8">
    <source>
        <dbReference type="ARBA" id="ARBA00023242"/>
    </source>
</evidence>
<evidence type="ECO:0000313" key="13">
    <source>
        <dbReference type="EMBL" id="KEZ44613.1"/>
    </source>
</evidence>
<reference evidence="13 14" key="1">
    <citation type="journal article" date="2014" name="Genome Announc.">
        <title>Draft genome sequence of the pathogenic fungus Scedosporium apiospermum.</title>
        <authorList>
            <person name="Vandeputte P."/>
            <person name="Ghamrawi S."/>
            <person name="Rechenmann M."/>
            <person name="Iltis A."/>
            <person name="Giraud S."/>
            <person name="Fleury M."/>
            <person name="Thornton C."/>
            <person name="Delhaes L."/>
            <person name="Meyer W."/>
            <person name="Papon N."/>
            <person name="Bouchara J.P."/>
        </authorList>
    </citation>
    <scope>NUCLEOTIDE SEQUENCE [LARGE SCALE GENOMIC DNA]</scope>
    <source>
        <strain evidence="13 14">IHEM 14462</strain>
    </source>
</reference>
<dbReference type="GO" id="GO:0052906">
    <property type="term" value="F:tRNA (guanine(37)-N1)-methyltransferase activity"/>
    <property type="evidence" value="ECO:0007669"/>
    <property type="project" value="UniProtKB-UniRule"/>
</dbReference>
<accession>A0A084GBA1</accession>
<evidence type="ECO:0000256" key="7">
    <source>
        <dbReference type="ARBA" id="ARBA00023128"/>
    </source>
</evidence>
<comment type="subunit">
    <text evidence="10">Monomer.</text>
</comment>
<dbReference type="VEuPathDB" id="FungiDB:SAPIO_CDS3654"/>
<keyword evidence="14" id="KW-1185">Reference proteome</keyword>
<dbReference type="OrthoDB" id="408788at2759"/>
<dbReference type="AlphaFoldDB" id="A0A084GBA1"/>
<dbReference type="Pfam" id="PF25133">
    <property type="entry name" value="TYW2_N_2"/>
    <property type="match status" value="1"/>
</dbReference>
<dbReference type="RefSeq" id="XP_016644412.1">
    <property type="nucleotide sequence ID" value="XM_016786406.1"/>
</dbReference>
<feature type="binding site" evidence="10">
    <location>
        <begin position="553"/>
        <end position="554"/>
    </location>
    <ligand>
        <name>S-adenosyl-L-methionine</name>
        <dbReference type="ChEBI" id="CHEBI:59789"/>
    </ligand>
</feature>
<gene>
    <name evidence="10" type="primary">TRM5</name>
    <name evidence="13" type="ORF">SAPIO_CDS3654</name>
</gene>
<dbReference type="SUPFAM" id="SSF53335">
    <property type="entry name" value="S-adenosyl-L-methionine-dependent methyltransferases"/>
    <property type="match status" value="1"/>
</dbReference>
<dbReference type="InterPro" id="IPR030382">
    <property type="entry name" value="MeTrfase_TRM5/TYW2"/>
</dbReference>
<comment type="similarity">
    <text evidence="10">Belongs to the TRM5 / TYW2 family.</text>
</comment>
<dbReference type="KEGG" id="sapo:SAPIO_CDS3654"/>
<dbReference type="PANTHER" id="PTHR23245:SF36">
    <property type="entry name" value="TRNA (GUANINE(37)-N1)-METHYLTRANSFERASE"/>
    <property type="match status" value="1"/>
</dbReference>
<evidence type="ECO:0000256" key="6">
    <source>
        <dbReference type="ARBA" id="ARBA00022694"/>
    </source>
</evidence>
<dbReference type="InterPro" id="IPR025792">
    <property type="entry name" value="tRNA_Gua_MeTrfase_euk"/>
</dbReference>
<protein>
    <recommendedName>
        <fullName evidence="10">tRNA (guanine(37)-N1)-methyltransferase</fullName>
        <ecNumber evidence="10">2.1.1.228</ecNumber>
    </recommendedName>
    <alternativeName>
        <fullName evidence="10">M1G-methyltransferase</fullName>
    </alternativeName>
    <alternativeName>
        <fullName evidence="10">tRNA [GM37] methyltransferase</fullName>
    </alternativeName>
    <alternativeName>
        <fullName evidence="10">tRNA methyltransferase 5</fullName>
    </alternativeName>
</protein>
<dbReference type="EMBL" id="JOWA01000088">
    <property type="protein sequence ID" value="KEZ44613.1"/>
    <property type="molecule type" value="Genomic_DNA"/>
</dbReference>
<comment type="subcellular location">
    <subcellularLocation>
        <location evidence="10">Mitochondrion matrix</location>
    </subcellularLocation>
    <subcellularLocation>
        <location evidence="10">Nucleus</location>
    </subcellularLocation>
    <subcellularLocation>
        <location evidence="10">Cytoplasm</location>
    </subcellularLocation>
    <text evidence="10">Predominantly in the mitochondria and in the nucleus.</text>
</comment>
<evidence type="ECO:0000256" key="1">
    <source>
        <dbReference type="ARBA" id="ARBA00009775"/>
    </source>
</evidence>
<feature type="binding site" evidence="10">
    <location>
        <begin position="581"/>
        <end position="582"/>
    </location>
    <ligand>
        <name>S-adenosyl-L-methionine</name>
        <dbReference type="ChEBI" id="CHEBI:59789"/>
    </ligand>
</feature>
<dbReference type="Pfam" id="PF02475">
    <property type="entry name" value="TRM5-TYW2_MTfase"/>
    <property type="match status" value="1"/>
</dbReference>
<evidence type="ECO:0000256" key="3">
    <source>
        <dbReference type="ARBA" id="ARBA00022603"/>
    </source>
</evidence>
<sequence>MPAPPPIAKAKPKSQKSWDKTQSQRKFRLGVRRFLKNQLHLLIFALLHSIFSLYVKIRQTWNKVCYRISSIISYHHRTPELIENDVRGLARKPQHLSAILNMHEDGRAAELERLIGEAADLAVWSACAGIPVLSIYERSGILKRYLPQIHQAILQRFASYFGEHYPGLTVAAPHTEPVDSAATGHFQDSKLKHLNVMFISYKDGREAMVDLTKTLAEMSQKGKLNPSDIQIDLIDAELSEGIMAEPDLLLLFSPHVELYGYPPWQIRLTEIFHLPDNQGVEYQNADMMQLRAPLARAMTALDRSLFSKTFQLAAAAVRDPRNISRYRKSLVDEGKLFSRPNFSAMVPHPEEELAKKGRKLLLLDPEVKYELTRTWGETLRCGYKADEVDVIPYELTLGYDKWTYHEVIESILPEELQNEVPSGFNSVGHVVHLNLRDQYLPYKKVVADVILDKTPRFRTVINKVDNVGQESQFRTFSYEVLAGPDDLNVEVKENDCIFKFDYAKVYWNSKLEHEHTRLINKFQPGEVVCDVMAGIGPFAVPAGKKGVFVWANDMNPESYRYLNDAVKRNKADQFVRTFNEDGHNFIRRAADLVYEASKSGDHALVRPRHKFSRSHPTPAPKPKRVAVPPTISHFVMNLPGSATTFLHCYRGLYAGKEELFAPHTETKLPVVHVHCFAPKLSDEEVFEDINKRIYDEIGVRLPAGDDLDSGQVSVYDVRDVAPNKRMFCASFRIPAEVAFAPRD</sequence>
<dbReference type="Gene3D" id="3.30.300.110">
    <property type="entry name" value="Met-10+ protein-like domains"/>
    <property type="match status" value="1"/>
</dbReference>
<feature type="region of interest" description="Disordered" evidence="11">
    <location>
        <begin position="1"/>
        <end position="22"/>
    </location>
</feature>
<evidence type="ECO:0000256" key="2">
    <source>
        <dbReference type="ARBA" id="ARBA00022490"/>
    </source>
</evidence>
<dbReference type="Gene3D" id="3.40.50.150">
    <property type="entry name" value="Vaccinia Virus protein VP39"/>
    <property type="match status" value="1"/>
</dbReference>
<dbReference type="InterPro" id="IPR029063">
    <property type="entry name" value="SAM-dependent_MTases_sf"/>
</dbReference>
<evidence type="ECO:0000256" key="10">
    <source>
        <dbReference type="HAMAP-Rule" id="MF_03152"/>
    </source>
</evidence>
<organism evidence="13 14">
    <name type="scientific">Pseudallescheria apiosperma</name>
    <name type="common">Scedosporium apiospermum</name>
    <dbReference type="NCBI Taxonomy" id="563466"/>
    <lineage>
        <taxon>Eukaryota</taxon>
        <taxon>Fungi</taxon>
        <taxon>Dikarya</taxon>
        <taxon>Ascomycota</taxon>
        <taxon>Pezizomycotina</taxon>
        <taxon>Sordariomycetes</taxon>
        <taxon>Hypocreomycetidae</taxon>
        <taxon>Microascales</taxon>
        <taxon>Microascaceae</taxon>
        <taxon>Scedosporium</taxon>
    </lineage>
</organism>
<keyword evidence="8 10" id="KW-0539">Nucleus</keyword>
<dbReference type="FunFam" id="3.30.300.110:FF:000001">
    <property type="entry name" value="tRNA (guanine(37)-N1)-methyltransferase"/>
    <property type="match status" value="1"/>
</dbReference>
<feature type="domain" description="SAM-dependent methyltransferase TRM5/TYW2-type" evidence="12">
    <location>
        <begin position="424"/>
        <end position="735"/>
    </location>
</feature>
<comment type="catalytic activity">
    <reaction evidence="9 10">
        <text>guanosine(37) in tRNA + S-adenosyl-L-methionine = N(1)-methylguanosine(37) in tRNA + S-adenosyl-L-homocysteine + H(+)</text>
        <dbReference type="Rhea" id="RHEA:36899"/>
        <dbReference type="Rhea" id="RHEA-COMP:10145"/>
        <dbReference type="Rhea" id="RHEA-COMP:10147"/>
        <dbReference type="ChEBI" id="CHEBI:15378"/>
        <dbReference type="ChEBI" id="CHEBI:57856"/>
        <dbReference type="ChEBI" id="CHEBI:59789"/>
        <dbReference type="ChEBI" id="CHEBI:73542"/>
        <dbReference type="ChEBI" id="CHEBI:74269"/>
        <dbReference type="EC" id="2.1.1.228"/>
    </reaction>
</comment>
<evidence type="ECO:0000313" key="14">
    <source>
        <dbReference type="Proteomes" id="UP000028545"/>
    </source>
</evidence>
<feature type="binding site" evidence="10">
    <location>
        <position position="515"/>
    </location>
    <ligand>
        <name>S-adenosyl-L-methionine</name>
        <dbReference type="ChEBI" id="CHEBI:59789"/>
    </ligand>
</feature>
<name>A0A084GBA1_PSEDA</name>
<evidence type="ECO:0000259" key="12">
    <source>
        <dbReference type="PROSITE" id="PS51684"/>
    </source>
</evidence>
<keyword evidence="4 10" id="KW-0808">Transferase</keyword>
<dbReference type="PANTHER" id="PTHR23245">
    <property type="entry name" value="TRNA METHYLTRANSFERASE"/>
    <property type="match status" value="1"/>
</dbReference>
<dbReference type="EC" id="2.1.1.228" evidence="10"/>
<evidence type="ECO:0000256" key="11">
    <source>
        <dbReference type="SAM" id="MobiDB-lite"/>
    </source>
</evidence>
<dbReference type="InterPro" id="IPR056743">
    <property type="entry name" value="TRM5-TYW2-like_MTfase"/>
</dbReference>
<keyword evidence="7 10" id="KW-0496">Mitochondrion</keyword>
<dbReference type="GO" id="GO:0005759">
    <property type="term" value="C:mitochondrial matrix"/>
    <property type="evidence" value="ECO:0007669"/>
    <property type="project" value="UniProtKB-SubCell"/>
</dbReference>
<evidence type="ECO:0000256" key="4">
    <source>
        <dbReference type="ARBA" id="ARBA00022679"/>
    </source>
</evidence>
<dbReference type="Proteomes" id="UP000028545">
    <property type="component" value="Unassembled WGS sequence"/>
</dbReference>
<dbReference type="PROSITE" id="PS51684">
    <property type="entry name" value="SAM_MT_TRM5_TYW2"/>
    <property type="match status" value="1"/>
</dbReference>
<comment type="function">
    <text evidence="10">Specifically methylates the N1 position of guanosine-37 in various cytoplasmic and mitochondrial tRNAs. Methylation is not dependent on the nature of the nucleoside 5' of the target nucleoside. This is the first step in the biosynthesis of wybutosine (yW), a modified base adjacent to the anticodon of tRNAs and required for accurate decoding.</text>
</comment>
<dbReference type="HOGENOM" id="CLU_014987_0_0_1"/>
<comment type="similarity">
    <text evidence="1">Belongs to the class I-like SAM-binding methyltransferase superfamily. TRM5/TYW2 family.</text>
</comment>
<keyword evidence="3 10" id="KW-0489">Methyltransferase</keyword>
<dbReference type="InterPro" id="IPR036424">
    <property type="entry name" value="UPP_synth-like_sf"/>
</dbReference>
<dbReference type="GO" id="GO:0070901">
    <property type="term" value="P:mitochondrial tRNA methylation"/>
    <property type="evidence" value="ECO:0007669"/>
    <property type="project" value="TreeGrafter"/>
</dbReference>
<dbReference type="Gene3D" id="3.40.1180.10">
    <property type="entry name" value="Decaprenyl diphosphate synthase-like"/>
    <property type="match status" value="1"/>
</dbReference>
<dbReference type="InterPro" id="IPR056744">
    <property type="entry name" value="TRM5/TYW2-like_N"/>
</dbReference>
<dbReference type="HAMAP" id="MF_03152">
    <property type="entry name" value="TRM5"/>
    <property type="match status" value="1"/>
</dbReference>
<dbReference type="GO" id="GO:0005634">
    <property type="term" value="C:nucleus"/>
    <property type="evidence" value="ECO:0007669"/>
    <property type="project" value="UniProtKB-SubCell"/>
</dbReference>
<dbReference type="OMA" id="RESEFRT"/>
<dbReference type="SUPFAM" id="SSF64005">
    <property type="entry name" value="Undecaprenyl diphosphate synthase"/>
    <property type="match status" value="1"/>
</dbReference>
<keyword evidence="2 10" id="KW-0963">Cytoplasm</keyword>
<evidence type="ECO:0000256" key="5">
    <source>
        <dbReference type="ARBA" id="ARBA00022691"/>
    </source>
</evidence>
<feature type="binding site" evidence="10">
    <location>
        <position position="637"/>
    </location>
    <ligand>
        <name>S-adenosyl-L-methionine</name>
        <dbReference type="ChEBI" id="CHEBI:59789"/>
    </ligand>
</feature>